<reference evidence="5" key="1">
    <citation type="journal article" date="2010" name="ISME J.">
        <title>The complete genome sequence of the algal symbiont Dinoroseobacter shibae: a hitchhiker's guide to life in the sea.</title>
        <authorList>
            <person name="Wagner-Dobler I."/>
            <person name="Ballhausen B."/>
            <person name="Berger M."/>
            <person name="Brinkhoff T."/>
            <person name="Buchholz I."/>
            <person name="Bunk B."/>
            <person name="Cypionka H."/>
            <person name="Daniel R."/>
            <person name="Drepper T."/>
            <person name="Gerdts G."/>
            <person name="Hahnke S."/>
            <person name="Han C."/>
            <person name="Jahn D."/>
            <person name="Kalhoefer D."/>
            <person name="Kiss H."/>
            <person name="Klenk H.P."/>
            <person name="Kyrpides N."/>
            <person name="Liebl W."/>
            <person name="Liesegang H."/>
            <person name="Meincke L."/>
            <person name="Pati A."/>
            <person name="Petersen J."/>
            <person name="Piekarski T."/>
            <person name="Pommerenke C."/>
            <person name="Pradella S."/>
            <person name="Pukall R."/>
            <person name="Rabus R."/>
            <person name="Stackebrandt E."/>
            <person name="Thole S."/>
            <person name="Thompson L."/>
            <person name="Tielen P."/>
            <person name="Tomasch J."/>
            <person name="von Jan M."/>
            <person name="Wanphrut N."/>
            <person name="Wichels A."/>
            <person name="Zech H."/>
            <person name="Simon M."/>
        </authorList>
    </citation>
    <scope>NUCLEOTIDE SEQUENCE [LARGE SCALE GENOMIC DNA]</scope>
    <source>
        <strain evidence="5">DSM 16493 / NCIMB 14021 / DFL 12</strain>
    </source>
</reference>
<dbReference type="Pfam" id="PF13401">
    <property type="entry name" value="AAA_22"/>
    <property type="match status" value="1"/>
</dbReference>
<sequence>MYLEHFNLRKRPFATSPDPAFLIWSAQHQSVLDAVLDTRPEAPPVSILLGDIGLGKSTLAHALQERLIAEQGGRVGLISVQLNTAEEAIAHALRSLEGQALDGSAEAARARLEALLADGTDGGCATVLIVDEAQSLSDAAASALLSLVRDTEGAVRCRLLLVGLGALEARLASPALEPFEAELRPPLRLRPVSKDEAAAYVSGRLARAGHVGPDLFTPEAVAVIHRHAEGVPRLINKACDLVLLTAAQEDKRVIEADLVREILRDVSLASGAMSFPGAAGAVAKPPRAPEAQAATGRAGGPSSARPAQAPKGRGGPEIEVSASQGMRLERALIETLKTSTQRSAAPRKPAAARPDQAAALPEASMPEAPGAGALPSKVGAEVRPVSSRRVVTGALVAAALVGGAAILYSLDVFPVLRDGAVTGEDPRSGEVLPAPDATWIAQDLARDAGTSAEAAEAQAAVAEAEQRLQALQDAAASAEAELAEIAARLDARTRELATVEEAVSEAQSVRMETDAELDVMRTQIDAEQARLARLQSEAEAAEAALATLAVSEKIADDAFAAAQTVSNTMPDPKAPDPVRLQPQKLDAAEATTFFLAALESDDPAEVAVNYSRAALRGHTRAASFLAQLYETGDGVPFAPDMAARWYAVAEEPARILAEDSRAADVVPAVQSVVPLGSAVVAGAPGEFVWQGVGAHFILELADTDGTAIAFAETRLSAVAVSVPEGTAQWRVRTDGGAETAWQPIAGAGD</sequence>
<dbReference type="SUPFAM" id="SSF81901">
    <property type="entry name" value="HCP-like"/>
    <property type="match status" value="1"/>
</dbReference>
<dbReference type="SUPFAM" id="SSF52540">
    <property type="entry name" value="P-loop containing nucleoside triphosphate hydrolases"/>
    <property type="match status" value="1"/>
</dbReference>
<evidence type="ECO:0000313" key="5">
    <source>
        <dbReference type="Proteomes" id="UP000006833"/>
    </source>
</evidence>
<dbReference type="Gene3D" id="3.40.50.300">
    <property type="entry name" value="P-loop containing nucleotide triphosphate hydrolases"/>
    <property type="match status" value="1"/>
</dbReference>
<organism evidence="4 5">
    <name type="scientific">Dinoroseobacter shibae (strain DSM 16493 / NCIMB 14021 / DFL 12)</name>
    <dbReference type="NCBI Taxonomy" id="398580"/>
    <lineage>
        <taxon>Bacteria</taxon>
        <taxon>Pseudomonadati</taxon>
        <taxon>Pseudomonadota</taxon>
        <taxon>Alphaproteobacteria</taxon>
        <taxon>Rhodobacterales</taxon>
        <taxon>Roseobacteraceae</taxon>
        <taxon>Dinoroseobacter</taxon>
    </lineage>
</organism>
<name>A8LNY5_DINSH</name>
<feature type="domain" description="AAA+ ATPase" evidence="3">
    <location>
        <begin position="42"/>
        <end position="183"/>
    </location>
</feature>
<proteinExistence type="predicted"/>
<evidence type="ECO:0000256" key="1">
    <source>
        <dbReference type="SAM" id="Coils"/>
    </source>
</evidence>
<feature type="region of interest" description="Disordered" evidence="2">
    <location>
        <begin position="276"/>
        <end position="318"/>
    </location>
</feature>
<dbReference type="eggNOG" id="COG3267">
    <property type="taxonomic scope" value="Bacteria"/>
</dbReference>
<gene>
    <name evidence="4" type="ordered locus">Dshi_1925</name>
</gene>
<dbReference type="KEGG" id="dsh:Dshi_1925"/>
<dbReference type="OrthoDB" id="7825074at2"/>
<dbReference type="Gene3D" id="1.25.40.10">
    <property type="entry name" value="Tetratricopeptide repeat domain"/>
    <property type="match status" value="1"/>
</dbReference>
<dbReference type="InterPro" id="IPR003593">
    <property type="entry name" value="AAA+_ATPase"/>
</dbReference>
<dbReference type="SMART" id="SM00382">
    <property type="entry name" value="AAA"/>
    <property type="match status" value="1"/>
</dbReference>
<evidence type="ECO:0000313" key="4">
    <source>
        <dbReference type="EMBL" id="ABV93667.1"/>
    </source>
</evidence>
<feature type="compositionally biased region" description="Low complexity" evidence="2">
    <location>
        <begin position="342"/>
        <end position="359"/>
    </location>
</feature>
<dbReference type="AlphaFoldDB" id="A8LNY5"/>
<dbReference type="EMBL" id="CP000830">
    <property type="protein sequence ID" value="ABV93667.1"/>
    <property type="molecule type" value="Genomic_DNA"/>
</dbReference>
<feature type="coiled-coil region" evidence="1">
    <location>
        <begin position="454"/>
        <end position="551"/>
    </location>
</feature>
<dbReference type="HOGENOM" id="CLU_371212_0_0_5"/>
<dbReference type="InterPro" id="IPR049945">
    <property type="entry name" value="AAA_22"/>
</dbReference>
<evidence type="ECO:0000259" key="3">
    <source>
        <dbReference type="SMART" id="SM00382"/>
    </source>
</evidence>
<dbReference type="CDD" id="cd00009">
    <property type="entry name" value="AAA"/>
    <property type="match status" value="1"/>
</dbReference>
<protein>
    <submittedName>
        <fullName evidence="4">Putative ATPase</fullName>
    </submittedName>
</protein>
<dbReference type="PANTHER" id="PTHR35894">
    <property type="entry name" value="GENERAL SECRETION PATHWAY PROTEIN A-RELATED"/>
    <property type="match status" value="1"/>
</dbReference>
<evidence type="ECO:0000256" key="2">
    <source>
        <dbReference type="SAM" id="MobiDB-lite"/>
    </source>
</evidence>
<dbReference type="PANTHER" id="PTHR35894:SF1">
    <property type="entry name" value="PHOSPHORIBULOKINASE _ URIDINE KINASE FAMILY"/>
    <property type="match status" value="1"/>
</dbReference>
<accession>A8LNY5</accession>
<dbReference type="InterPro" id="IPR011990">
    <property type="entry name" value="TPR-like_helical_dom_sf"/>
</dbReference>
<dbReference type="eggNOG" id="COG0790">
    <property type="taxonomic scope" value="Bacteria"/>
</dbReference>
<feature type="region of interest" description="Disordered" evidence="2">
    <location>
        <begin position="337"/>
        <end position="359"/>
    </location>
</feature>
<dbReference type="InterPro" id="IPR052026">
    <property type="entry name" value="ExeA_AAA_ATPase_DNA-bind"/>
</dbReference>
<dbReference type="GO" id="GO:0016887">
    <property type="term" value="F:ATP hydrolysis activity"/>
    <property type="evidence" value="ECO:0007669"/>
    <property type="project" value="InterPro"/>
</dbReference>
<keyword evidence="5" id="KW-1185">Reference proteome</keyword>
<dbReference type="InterPro" id="IPR027417">
    <property type="entry name" value="P-loop_NTPase"/>
</dbReference>
<dbReference type="RefSeq" id="WP_012178595.1">
    <property type="nucleotide sequence ID" value="NC_009952.1"/>
</dbReference>
<dbReference type="Proteomes" id="UP000006833">
    <property type="component" value="Chromosome"/>
</dbReference>
<dbReference type="STRING" id="398580.Dshi_1925"/>
<keyword evidence="1" id="KW-0175">Coiled coil</keyword>